<reference evidence="1 2" key="1">
    <citation type="submission" date="2020-08" db="EMBL/GenBank/DDBJ databases">
        <title>Genomic Encyclopedia of Type Strains, Phase IV (KMG-IV): sequencing the most valuable type-strain genomes for metagenomic binning, comparative biology and taxonomic classification.</title>
        <authorList>
            <person name="Goeker M."/>
        </authorList>
    </citation>
    <scope>NUCLEOTIDE SEQUENCE [LARGE SCALE GENOMIC DNA]</scope>
    <source>
        <strain evidence="1 2">DSM 16268</strain>
    </source>
</reference>
<protein>
    <submittedName>
        <fullName evidence="1">Uncharacterized protein</fullName>
    </submittedName>
</protein>
<evidence type="ECO:0000313" key="1">
    <source>
        <dbReference type="EMBL" id="MBB5752308.1"/>
    </source>
</evidence>
<dbReference type="InterPro" id="IPR045397">
    <property type="entry name" value="TumE-like"/>
</dbReference>
<keyword evidence="2" id="KW-1185">Reference proteome</keyword>
<name>A0A7W9FL39_9HYPH</name>
<proteinExistence type="predicted"/>
<dbReference type="EMBL" id="JACHOO010000002">
    <property type="protein sequence ID" value="MBB5752308.1"/>
    <property type="molecule type" value="Genomic_DNA"/>
</dbReference>
<accession>A0A7W9FL39</accession>
<gene>
    <name evidence="1" type="ORF">GGQ63_001360</name>
</gene>
<sequence>MKAELLYFRRMPIGETAFTEMVLWRVPTPVPGSSHAFRYRLALIVEGVCVVRYDNERGKGDHRHIAGREEPFVFTGPADLFAAFEADVRRIMA</sequence>
<dbReference type="Proteomes" id="UP000523821">
    <property type="component" value="Unassembled WGS sequence"/>
</dbReference>
<dbReference type="RefSeq" id="WP_425502064.1">
    <property type="nucleotide sequence ID" value="NZ_JACHOO010000002.1"/>
</dbReference>
<comment type="caution">
    <text evidence="1">The sequence shown here is derived from an EMBL/GenBank/DDBJ whole genome shotgun (WGS) entry which is preliminary data.</text>
</comment>
<dbReference type="AlphaFoldDB" id="A0A7W9FL39"/>
<dbReference type="Pfam" id="PF20126">
    <property type="entry name" value="TumE"/>
    <property type="match status" value="1"/>
</dbReference>
<evidence type="ECO:0000313" key="2">
    <source>
        <dbReference type="Proteomes" id="UP000523821"/>
    </source>
</evidence>
<organism evidence="1 2">
    <name type="scientific">Prosthecomicrobium pneumaticum</name>
    <dbReference type="NCBI Taxonomy" id="81895"/>
    <lineage>
        <taxon>Bacteria</taxon>
        <taxon>Pseudomonadati</taxon>
        <taxon>Pseudomonadota</taxon>
        <taxon>Alphaproteobacteria</taxon>
        <taxon>Hyphomicrobiales</taxon>
        <taxon>Kaistiaceae</taxon>
        <taxon>Prosthecomicrobium</taxon>
    </lineage>
</organism>